<dbReference type="EMBL" id="CP006905">
    <property type="protein sequence ID" value="AIY82466.1"/>
    <property type="molecule type" value="Genomic_DNA"/>
</dbReference>
<keyword evidence="2" id="KW-1185">Reference proteome</keyword>
<evidence type="ECO:0000313" key="1">
    <source>
        <dbReference type="EMBL" id="AIY82466.1"/>
    </source>
</evidence>
<accession>A0A0A7FUF3</accession>
<sequence>MKFKTEKNLKIINEIVSFCYHFASNDVTVNIKNDDSTSVITINAIINKLPKEDLDNLVNSLNIPRQHEVEQYYWQLGGDNSFDCELSLVGMMTDECEVSYGNSILHIKLTRNE</sequence>
<dbReference type="STRING" id="1561.NPD11_2382"/>
<dbReference type="KEGG" id="cbv:U729_609"/>
<dbReference type="RefSeq" id="WP_039311518.1">
    <property type="nucleotide sequence ID" value="NZ_CP006905.1"/>
</dbReference>
<dbReference type="Proteomes" id="UP000030635">
    <property type="component" value="Chromosome"/>
</dbReference>
<reference evidence="1 2" key="1">
    <citation type="journal article" date="2015" name="Infect. Genet. Evol.">
        <title>Genomic sequences of six botulinum neurotoxin-producing strains representing three clostridial species illustrate the mobility and diversity of botulinum neurotoxin genes.</title>
        <authorList>
            <person name="Smith T.J."/>
            <person name="Hill K.K."/>
            <person name="Xie G."/>
            <person name="Foley B.T."/>
            <person name="Williamson C.H."/>
            <person name="Foster J.T."/>
            <person name="Johnson S.L."/>
            <person name="Chertkov O."/>
            <person name="Teshima H."/>
            <person name="Gibbons H.S."/>
            <person name="Johnsky L.A."/>
            <person name="Karavis M.A."/>
            <person name="Smith L.A."/>
        </authorList>
    </citation>
    <scope>NUCLEOTIDE SEQUENCE [LARGE SCALE GENOMIC DNA]</scope>
    <source>
        <strain evidence="1">Sullivan</strain>
    </source>
</reference>
<gene>
    <name evidence="1" type="ORF">U729_609</name>
</gene>
<dbReference type="OrthoDB" id="9794280at2"/>
<dbReference type="HOGENOM" id="CLU_165264_0_0_9"/>
<protein>
    <submittedName>
        <fullName evidence="1">Uncharacterized protein</fullName>
    </submittedName>
</protein>
<dbReference type="AlphaFoldDB" id="A0A0A7FUF3"/>
<evidence type="ECO:0000313" key="2">
    <source>
        <dbReference type="Proteomes" id="UP000030635"/>
    </source>
</evidence>
<organism evidence="1 2">
    <name type="scientific">Clostridium baratii str. Sullivan</name>
    <dbReference type="NCBI Taxonomy" id="1415775"/>
    <lineage>
        <taxon>Bacteria</taxon>
        <taxon>Bacillati</taxon>
        <taxon>Bacillota</taxon>
        <taxon>Clostridia</taxon>
        <taxon>Eubacteriales</taxon>
        <taxon>Clostridiaceae</taxon>
        <taxon>Clostridium</taxon>
    </lineage>
</organism>
<name>A0A0A7FUF3_9CLOT</name>
<dbReference type="eggNOG" id="COG2172">
    <property type="taxonomic scope" value="Bacteria"/>
</dbReference>
<proteinExistence type="predicted"/>